<proteinExistence type="inferred from homology"/>
<feature type="domain" description="STAS" evidence="5">
    <location>
        <begin position="16"/>
        <end position="110"/>
    </location>
</feature>
<keyword evidence="2" id="KW-0597">Phosphoprotein</keyword>
<organism evidence="6 7">
    <name type="scientific">Scopulibacillus cellulosilyticus</name>
    <dbReference type="NCBI Taxonomy" id="2665665"/>
    <lineage>
        <taxon>Bacteria</taxon>
        <taxon>Bacillati</taxon>
        <taxon>Bacillota</taxon>
        <taxon>Bacilli</taxon>
        <taxon>Bacillales</taxon>
        <taxon>Sporolactobacillaceae</taxon>
        <taxon>Scopulibacillus</taxon>
    </lineage>
</organism>
<evidence type="ECO:0000259" key="5">
    <source>
        <dbReference type="PROSITE" id="PS50801"/>
    </source>
</evidence>
<comment type="function">
    <text evidence="3">Positive regulator of sigma-B activity. Non-phosphorylated RsbV binds to RsbW, preventing its association with sigma-B. When phosphorylated, releases RsbW, which is then free to complex with and inactivate sigma-B.</text>
</comment>
<dbReference type="SUPFAM" id="SSF52091">
    <property type="entry name" value="SpoIIaa-like"/>
    <property type="match status" value="1"/>
</dbReference>
<sequence length="110" mass="12065">MNLRIEHQEMGSNKYMIKLIGEVDAYTAPNLREELIPLVEKGGDVVTIDLSETEYMDSTGLGIIIAGLKAAKKSGSALEIGEMTPRVERLFKITGLLDVLNNDDTVKEGK</sequence>
<dbReference type="Pfam" id="PF01740">
    <property type="entry name" value="STAS"/>
    <property type="match status" value="1"/>
</dbReference>
<dbReference type="NCBIfam" id="TIGR00377">
    <property type="entry name" value="ant_ant_sig"/>
    <property type="match status" value="1"/>
</dbReference>
<dbReference type="PROSITE" id="PS50801">
    <property type="entry name" value="STAS"/>
    <property type="match status" value="1"/>
</dbReference>
<evidence type="ECO:0000313" key="6">
    <source>
        <dbReference type="EMBL" id="MFC7394893.1"/>
    </source>
</evidence>
<comment type="similarity">
    <text evidence="1 4">Belongs to the anti-sigma-factor antagonist family.</text>
</comment>
<name>A0ABW2PZT5_9BACL</name>
<protein>
    <recommendedName>
        <fullName evidence="4">Anti-sigma factor antagonist</fullName>
    </recommendedName>
</protein>
<dbReference type="Gene3D" id="3.30.750.24">
    <property type="entry name" value="STAS domain"/>
    <property type="match status" value="1"/>
</dbReference>
<dbReference type="PANTHER" id="PTHR33495">
    <property type="entry name" value="ANTI-SIGMA FACTOR ANTAGONIST TM_1081-RELATED-RELATED"/>
    <property type="match status" value="1"/>
</dbReference>
<dbReference type="InterPro" id="IPR003658">
    <property type="entry name" value="Anti-sigma_ant"/>
</dbReference>
<comment type="caution">
    <text evidence="6">The sequence shown here is derived from an EMBL/GenBank/DDBJ whole genome shotgun (WGS) entry which is preliminary data.</text>
</comment>
<evidence type="ECO:0000256" key="4">
    <source>
        <dbReference type="RuleBase" id="RU003749"/>
    </source>
</evidence>
<evidence type="ECO:0000256" key="3">
    <source>
        <dbReference type="ARBA" id="ARBA00024670"/>
    </source>
</evidence>
<dbReference type="Proteomes" id="UP001596505">
    <property type="component" value="Unassembled WGS sequence"/>
</dbReference>
<gene>
    <name evidence="6" type="ORF">ACFQRG_18435</name>
</gene>
<evidence type="ECO:0000256" key="1">
    <source>
        <dbReference type="ARBA" id="ARBA00009013"/>
    </source>
</evidence>
<reference evidence="7" key="1">
    <citation type="journal article" date="2019" name="Int. J. Syst. Evol. Microbiol.">
        <title>The Global Catalogue of Microorganisms (GCM) 10K type strain sequencing project: providing services to taxonomists for standard genome sequencing and annotation.</title>
        <authorList>
            <consortium name="The Broad Institute Genomics Platform"/>
            <consortium name="The Broad Institute Genome Sequencing Center for Infectious Disease"/>
            <person name="Wu L."/>
            <person name="Ma J."/>
        </authorList>
    </citation>
    <scope>NUCLEOTIDE SEQUENCE [LARGE SCALE GENOMIC DNA]</scope>
    <source>
        <strain evidence="7">CGMCC 1.16305</strain>
    </source>
</reference>
<evidence type="ECO:0000313" key="7">
    <source>
        <dbReference type="Proteomes" id="UP001596505"/>
    </source>
</evidence>
<dbReference type="EMBL" id="JBHTCO010000041">
    <property type="protein sequence ID" value="MFC7394893.1"/>
    <property type="molecule type" value="Genomic_DNA"/>
</dbReference>
<dbReference type="CDD" id="cd07043">
    <property type="entry name" value="STAS_anti-anti-sigma_factors"/>
    <property type="match status" value="1"/>
</dbReference>
<dbReference type="RefSeq" id="WP_380968838.1">
    <property type="nucleotide sequence ID" value="NZ_JBHTCO010000041.1"/>
</dbReference>
<evidence type="ECO:0000256" key="2">
    <source>
        <dbReference type="ARBA" id="ARBA00022553"/>
    </source>
</evidence>
<dbReference type="InterPro" id="IPR002645">
    <property type="entry name" value="STAS_dom"/>
</dbReference>
<dbReference type="InterPro" id="IPR036513">
    <property type="entry name" value="STAS_dom_sf"/>
</dbReference>
<accession>A0ABW2PZT5</accession>
<keyword evidence="7" id="KW-1185">Reference proteome</keyword>
<dbReference type="PANTHER" id="PTHR33495:SF9">
    <property type="entry name" value="ANTI-SIGMA-B FACTOR ANTAGONIST"/>
    <property type="match status" value="1"/>
</dbReference>